<name>A0A2T7BGR4_9BACT</name>
<evidence type="ECO:0000313" key="2">
    <source>
        <dbReference type="EMBL" id="PUZ25476.1"/>
    </source>
</evidence>
<dbReference type="InterPro" id="IPR024775">
    <property type="entry name" value="DinB-like"/>
</dbReference>
<accession>A0A2T7BGR4</accession>
<feature type="domain" description="DinB-like" evidence="1">
    <location>
        <begin position="30"/>
        <end position="158"/>
    </location>
</feature>
<dbReference type="SUPFAM" id="SSF109854">
    <property type="entry name" value="DinB/YfiT-like putative metalloenzymes"/>
    <property type="match status" value="1"/>
</dbReference>
<sequence length="171" mass="19364">MQIFEVRFTSKPSAMLYPALQERLNTQHLALVHILQGLPESRLLQEVRPGKWSIHQQVCHLAAIQPVYGQRFIAIAESTGPVILQQYVGDVDPFFLELCGLPLPAVLSTLSEGRLQLQELAQGFTASDFGKTCEHPLYGHLSLRELLEFFVLHEAHHLFEIFKMAHLKPSN</sequence>
<gene>
    <name evidence="2" type="ORF">DCC81_14410</name>
</gene>
<reference evidence="2 3" key="1">
    <citation type="submission" date="2018-04" db="EMBL/GenBank/DDBJ databases">
        <title>Chitinophaga fuyangensis sp. nov., isolated from soil in a chemical factory.</title>
        <authorList>
            <person name="Chen K."/>
        </authorList>
    </citation>
    <scope>NUCLEOTIDE SEQUENCE [LARGE SCALE GENOMIC DNA]</scope>
    <source>
        <strain evidence="2 3">LY-1</strain>
    </source>
</reference>
<evidence type="ECO:0000313" key="3">
    <source>
        <dbReference type="Proteomes" id="UP000244450"/>
    </source>
</evidence>
<dbReference type="Proteomes" id="UP000244450">
    <property type="component" value="Unassembled WGS sequence"/>
</dbReference>
<dbReference type="OrthoDB" id="1431064at2"/>
<dbReference type="Pfam" id="PF12867">
    <property type="entry name" value="DinB_2"/>
    <property type="match status" value="1"/>
</dbReference>
<evidence type="ECO:0000259" key="1">
    <source>
        <dbReference type="Pfam" id="PF12867"/>
    </source>
</evidence>
<dbReference type="Gene3D" id="1.20.120.450">
    <property type="entry name" value="dinb family like domain"/>
    <property type="match status" value="1"/>
</dbReference>
<protein>
    <recommendedName>
        <fullName evidence="1">DinB-like domain-containing protein</fullName>
    </recommendedName>
</protein>
<proteinExistence type="predicted"/>
<organism evidence="2 3">
    <name type="scientific">Chitinophaga parva</name>
    <dbReference type="NCBI Taxonomy" id="2169414"/>
    <lineage>
        <taxon>Bacteria</taxon>
        <taxon>Pseudomonadati</taxon>
        <taxon>Bacteroidota</taxon>
        <taxon>Chitinophagia</taxon>
        <taxon>Chitinophagales</taxon>
        <taxon>Chitinophagaceae</taxon>
        <taxon>Chitinophaga</taxon>
    </lineage>
</organism>
<dbReference type="InterPro" id="IPR034660">
    <property type="entry name" value="DinB/YfiT-like"/>
</dbReference>
<dbReference type="AlphaFoldDB" id="A0A2T7BGR4"/>
<comment type="caution">
    <text evidence="2">The sequence shown here is derived from an EMBL/GenBank/DDBJ whole genome shotgun (WGS) entry which is preliminary data.</text>
</comment>
<keyword evidence="3" id="KW-1185">Reference proteome</keyword>
<dbReference type="EMBL" id="QCYK01000002">
    <property type="protein sequence ID" value="PUZ25476.1"/>
    <property type="molecule type" value="Genomic_DNA"/>
</dbReference>